<dbReference type="HAMAP" id="MF_00247">
    <property type="entry name" value="SthA"/>
    <property type="match status" value="1"/>
</dbReference>
<keyword evidence="9" id="KW-1185">Reference proteome</keyword>
<dbReference type="PIRSF" id="PIRSF000350">
    <property type="entry name" value="Mercury_reductase_MerA"/>
    <property type="match status" value="1"/>
</dbReference>
<dbReference type="RefSeq" id="WP_216055436.1">
    <property type="nucleotide sequence ID" value="NZ_JAWCUA010000003.1"/>
</dbReference>
<comment type="cofactor">
    <cofactor evidence="5">
        <name>FAD</name>
        <dbReference type="ChEBI" id="CHEBI:57692"/>
    </cofactor>
    <text evidence="5">Binds 1 FAD per subunit.</text>
</comment>
<evidence type="ECO:0000313" key="8">
    <source>
        <dbReference type="EMBL" id="MDU0112592.1"/>
    </source>
</evidence>
<feature type="domain" description="Pyridine nucleotide-disulphide oxidoreductase dimerisation" evidence="6">
    <location>
        <begin position="353"/>
        <end position="464"/>
    </location>
</feature>
<comment type="subcellular location">
    <subcellularLocation>
        <location evidence="5">Cytoplasm</location>
    </subcellularLocation>
</comment>
<evidence type="ECO:0000256" key="4">
    <source>
        <dbReference type="ARBA" id="ARBA00022827"/>
    </source>
</evidence>
<comment type="caution">
    <text evidence="8">The sequence shown here is derived from an EMBL/GenBank/DDBJ whole genome shotgun (WGS) entry which is preliminary data.</text>
</comment>
<name>A0ABU3QYT1_9GAMM</name>
<feature type="domain" description="FAD/NAD(P)-binding" evidence="7">
    <location>
        <begin position="14"/>
        <end position="333"/>
    </location>
</feature>
<dbReference type="InterPro" id="IPR004099">
    <property type="entry name" value="Pyr_nucl-diS_OxRdtase_dimer"/>
</dbReference>
<sequence length="473" mass="51912">MQSQKVQSEPKYQYDAIVIGTGPGGEGASMNLTKAGKKVAVIEKHKEVGGGCTHWGTIPSKALRHSVSRLIEYNSNPLFSRSEKAESLTFESILKHTTTVINDQVKLRGGFYNRNDVAIYHGSATFIDAHTIEVTLLDGSVERLTAEKFVIASGSRPYRPADVDFTHSRVYDSDTILSLKHEPKSVIIYGAGVIGCEYASIFRGLGCKVDLINGRDRLLSFMDAEMTDSLSYHFWNSGIVIRHNEEYEKIEGTEDGVIMTLKSGKRMKADCLLFANGRTGNTDSLNLESINLKANSRGSLAVDSTYKTSADNIYAVGDVIGYPSLASAAYDQGRIAADYMLGLTTERKLIEDIPTGIYTIPEMSSVGKTEQQLTAAKIPYEVGRASFKHLARAQIGSSAVGSLKILFHCDTKEILGIHCFGERSAEIVHIGQAIMQQKGEANTIEYFIHTTFNYPTMAEAYRVAALNGLNRLF</sequence>
<keyword evidence="5" id="KW-0520">NAD</keyword>
<keyword evidence="3 5" id="KW-0285">Flavoprotein</keyword>
<dbReference type="Pfam" id="PF02852">
    <property type="entry name" value="Pyr_redox_dim"/>
    <property type="match status" value="1"/>
</dbReference>
<evidence type="ECO:0000259" key="6">
    <source>
        <dbReference type="Pfam" id="PF02852"/>
    </source>
</evidence>
<comment type="catalytic activity">
    <reaction evidence="5">
        <text>NAD(+) + NADPH = NADH + NADP(+)</text>
        <dbReference type="Rhea" id="RHEA:11692"/>
        <dbReference type="ChEBI" id="CHEBI:57540"/>
        <dbReference type="ChEBI" id="CHEBI:57783"/>
        <dbReference type="ChEBI" id="CHEBI:57945"/>
        <dbReference type="ChEBI" id="CHEBI:58349"/>
        <dbReference type="EC" id="1.6.1.1"/>
    </reaction>
</comment>
<keyword evidence="5" id="KW-0521">NADP</keyword>
<dbReference type="Pfam" id="PF07992">
    <property type="entry name" value="Pyr_redox_2"/>
    <property type="match status" value="1"/>
</dbReference>
<dbReference type="EC" id="1.6.1.1" evidence="5"/>
<comment type="similarity">
    <text evidence="1 5">Belongs to the class-I pyridine nucleotide-disulfide oxidoreductase family.</text>
</comment>
<evidence type="ECO:0000256" key="1">
    <source>
        <dbReference type="ARBA" id="ARBA00007532"/>
    </source>
</evidence>
<proteinExistence type="inferred from homology"/>
<dbReference type="PANTHER" id="PTHR22912">
    <property type="entry name" value="DISULFIDE OXIDOREDUCTASE"/>
    <property type="match status" value="1"/>
</dbReference>
<dbReference type="GO" id="GO:0003957">
    <property type="term" value="F:NAD(P)+ transhydrogenase (Si-specific) activity"/>
    <property type="evidence" value="ECO:0007669"/>
    <property type="project" value="UniProtKB-EC"/>
</dbReference>
<dbReference type="EMBL" id="JAWCUA010000003">
    <property type="protein sequence ID" value="MDU0112592.1"/>
    <property type="molecule type" value="Genomic_DNA"/>
</dbReference>
<feature type="binding site" evidence="5">
    <location>
        <begin position="43"/>
        <end position="52"/>
    </location>
    <ligand>
        <name>FAD</name>
        <dbReference type="ChEBI" id="CHEBI:57692"/>
    </ligand>
</feature>
<comment type="function">
    <text evidence="5">Conversion of NADPH, generated by peripheral catabolic pathways, to NADH, which can enter the respiratory chain for energy generation.</text>
</comment>
<evidence type="ECO:0000256" key="3">
    <source>
        <dbReference type="ARBA" id="ARBA00022630"/>
    </source>
</evidence>
<evidence type="ECO:0000256" key="5">
    <source>
        <dbReference type="HAMAP-Rule" id="MF_00247"/>
    </source>
</evidence>
<dbReference type="PANTHER" id="PTHR22912:SF93">
    <property type="entry name" value="SOLUBLE PYRIDINE NUCLEOTIDE TRANSHYDROGENASE"/>
    <property type="match status" value="1"/>
</dbReference>
<dbReference type="InterPro" id="IPR022962">
    <property type="entry name" value="STH_gammaproteobact"/>
</dbReference>
<keyword evidence="4 5" id="KW-0274">FAD</keyword>
<dbReference type="InterPro" id="IPR050151">
    <property type="entry name" value="Class-I_Pyr_Nuc-Dis_Oxidored"/>
</dbReference>
<evidence type="ECO:0000256" key="2">
    <source>
        <dbReference type="ARBA" id="ARBA00016603"/>
    </source>
</evidence>
<dbReference type="InterPro" id="IPR001100">
    <property type="entry name" value="Pyr_nuc-diS_OxRdtase"/>
</dbReference>
<reference evidence="8 9" key="1">
    <citation type="submission" date="2023-10" db="EMBL/GenBank/DDBJ databases">
        <title>Psychrosphaera aquimaarina strain SW33 isolated from seawater.</title>
        <authorList>
            <person name="Bayburt H."/>
            <person name="Kim J.M."/>
            <person name="Choi B.J."/>
            <person name="Jeon C.O."/>
        </authorList>
    </citation>
    <scope>NUCLEOTIDE SEQUENCE [LARGE SCALE GENOMIC DNA]</scope>
    <source>
        <strain evidence="8 9">KCTC 52743</strain>
    </source>
</reference>
<dbReference type="Proteomes" id="UP001257914">
    <property type="component" value="Unassembled WGS sequence"/>
</dbReference>
<keyword evidence="5" id="KW-0963">Cytoplasm</keyword>
<protein>
    <recommendedName>
        <fullName evidence="2 5">Soluble pyridine nucleotide transhydrogenase</fullName>
        <shortName evidence="5">STH</shortName>
        <ecNumber evidence="5">1.6.1.1</ecNumber>
    </recommendedName>
    <alternativeName>
        <fullName evidence="5">NAD(P)(+) transhydrogenase [B-specific]</fullName>
    </alternativeName>
</protein>
<evidence type="ECO:0000259" key="7">
    <source>
        <dbReference type="Pfam" id="PF07992"/>
    </source>
</evidence>
<accession>A0ABU3QYT1</accession>
<dbReference type="NCBIfam" id="NF003585">
    <property type="entry name" value="PRK05249.1"/>
    <property type="match status" value="1"/>
</dbReference>
<keyword evidence="5 8" id="KW-0560">Oxidoreductase</keyword>
<evidence type="ECO:0000313" key="9">
    <source>
        <dbReference type="Proteomes" id="UP001257914"/>
    </source>
</evidence>
<dbReference type="InterPro" id="IPR023753">
    <property type="entry name" value="FAD/NAD-binding_dom"/>
</dbReference>
<gene>
    <name evidence="5 8" type="primary">sthA</name>
    <name evidence="8" type="ORF">RT723_06155</name>
</gene>
<organism evidence="8 9">
    <name type="scientific">Psychrosphaera aquimarina</name>
    <dbReference type="NCBI Taxonomy" id="2044854"/>
    <lineage>
        <taxon>Bacteria</taxon>
        <taxon>Pseudomonadati</taxon>
        <taxon>Pseudomonadota</taxon>
        <taxon>Gammaproteobacteria</taxon>
        <taxon>Alteromonadales</taxon>
        <taxon>Pseudoalteromonadaceae</taxon>
        <taxon>Psychrosphaera</taxon>
    </lineage>
</organism>